<evidence type="ECO:0000256" key="7">
    <source>
        <dbReference type="ARBA" id="ARBA00048539"/>
    </source>
</evidence>
<evidence type="ECO:0000256" key="2">
    <source>
        <dbReference type="ARBA" id="ARBA00022490"/>
    </source>
</evidence>
<dbReference type="InterPro" id="IPR012796">
    <property type="entry name" value="Lysidine-tRNA-synth_C"/>
</dbReference>
<dbReference type="GO" id="GO:0032267">
    <property type="term" value="F:tRNA(Ile)-lysidine synthase activity"/>
    <property type="evidence" value="ECO:0007669"/>
    <property type="project" value="UniProtKB-EC"/>
</dbReference>
<comment type="domain">
    <text evidence="8">The N-terminal region contains the highly conserved SGGXDS motif, predicted to be a P-loop motif involved in ATP binding.</text>
</comment>
<keyword evidence="6 8" id="KW-0067">ATP-binding</keyword>
<evidence type="ECO:0000256" key="1">
    <source>
        <dbReference type="ARBA" id="ARBA00004496"/>
    </source>
</evidence>
<evidence type="ECO:0000313" key="11">
    <source>
        <dbReference type="Proteomes" id="UP001139000"/>
    </source>
</evidence>
<dbReference type="NCBIfam" id="TIGR02433">
    <property type="entry name" value="lysidine_TilS_C"/>
    <property type="match status" value="1"/>
</dbReference>
<sequence length="447" mass="51132">MLDPFLTFINQHKLDLKKQPCLLTVSGGVDSVVMLHLFQKAGFPAGIAHCNFGLRGDESEGDEQFVKELAKTYDFPFFSKRFDVKSFAKKRGISTQMAARELRYEWFEQLRAAHNYAYIATAHHANDSLETVLLNLTRGTGLSGLYGISGINSYLLRPLILATKEQILAYAQANGLHWREDQSNDSDDYKRNLIRHKVVPVLQQLNPSLEATFIHSADKLQSADQLLRELLDEWSIRAVIKKNDQIRIHIALLLAEGQAAYRLWHLLDQFGFSYRQSVQIIASLPGIPGRQFLSDSHILLIDREELIVQKKFEGLESSTWAIHVPNGELQLGGFILRLSQKDRDSLPRNAYDSQTVILNSQKLEFPLTVRKWQTGDVFQPFGMNGRKKKLSDFFTDLKMDLFTKQSTFILVNGNQEIIWVIGLRLDERYRVNPDTTGFLEVTWTVCE</sequence>
<dbReference type="Gene3D" id="3.40.50.620">
    <property type="entry name" value="HUPs"/>
    <property type="match status" value="1"/>
</dbReference>
<dbReference type="Pfam" id="PF11734">
    <property type="entry name" value="TilS_C"/>
    <property type="match status" value="1"/>
</dbReference>
<dbReference type="PANTHER" id="PTHR43033:SF1">
    <property type="entry name" value="TRNA(ILE)-LYSIDINE SYNTHASE-RELATED"/>
    <property type="match status" value="1"/>
</dbReference>
<dbReference type="InterPro" id="IPR012094">
    <property type="entry name" value="tRNA_Ile_lys_synt"/>
</dbReference>
<dbReference type="NCBIfam" id="TIGR02432">
    <property type="entry name" value="lysidine_TilS_N"/>
    <property type="match status" value="1"/>
</dbReference>
<dbReference type="InterPro" id="IPR014729">
    <property type="entry name" value="Rossmann-like_a/b/a_fold"/>
</dbReference>
<dbReference type="GO" id="GO:0005737">
    <property type="term" value="C:cytoplasm"/>
    <property type="evidence" value="ECO:0007669"/>
    <property type="project" value="UniProtKB-SubCell"/>
</dbReference>
<dbReference type="Proteomes" id="UP001139000">
    <property type="component" value="Unassembled WGS sequence"/>
</dbReference>
<keyword evidence="5 8" id="KW-0547">Nucleotide-binding</keyword>
<keyword evidence="4 8" id="KW-0819">tRNA processing</keyword>
<comment type="similarity">
    <text evidence="8">Belongs to the tRNA(Ile)-lysidine synthase family.</text>
</comment>
<dbReference type="HAMAP" id="MF_01161">
    <property type="entry name" value="tRNA_Ile_lys_synt"/>
    <property type="match status" value="1"/>
</dbReference>
<dbReference type="GO" id="GO:0005524">
    <property type="term" value="F:ATP binding"/>
    <property type="evidence" value="ECO:0007669"/>
    <property type="project" value="UniProtKB-UniRule"/>
</dbReference>
<keyword evidence="2 8" id="KW-0963">Cytoplasm</keyword>
<dbReference type="RefSeq" id="WP_234653580.1">
    <property type="nucleotide sequence ID" value="NZ_CP094997.1"/>
</dbReference>
<feature type="domain" description="Lysidine-tRNA(Ile) synthetase C-terminal" evidence="9">
    <location>
        <begin position="367"/>
        <end position="441"/>
    </location>
</feature>
<dbReference type="InterPro" id="IPR011063">
    <property type="entry name" value="TilS/TtcA_N"/>
</dbReference>
<evidence type="ECO:0000256" key="4">
    <source>
        <dbReference type="ARBA" id="ARBA00022694"/>
    </source>
</evidence>
<dbReference type="PANTHER" id="PTHR43033">
    <property type="entry name" value="TRNA(ILE)-LYSIDINE SYNTHASE-RELATED"/>
    <property type="match status" value="1"/>
</dbReference>
<evidence type="ECO:0000256" key="8">
    <source>
        <dbReference type="HAMAP-Rule" id="MF_01161"/>
    </source>
</evidence>
<feature type="binding site" evidence="8">
    <location>
        <begin position="26"/>
        <end position="31"/>
    </location>
    <ligand>
        <name>ATP</name>
        <dbReference type="ChEBI" id="CHEBI:30616"/>
    </ligand>
</feature>
<dbReference type="SUPFAM" id="SSF52402">
    <property type="entry name" value="Adenine nucleotide alpha hydrolases-like"/>
    <property type="match status" value="1"/>
</dbReference>
<keyword evidence="11" id="KW-1185">Reference proteome</keyword>
<dbReference type="SUPFAM" id="SSF56037">
    <property type="entry name" value="PheT/TilS domain"/>
    <property type="match status" value="1"/>
</dbReference>
<dbReference type="InterPro" id="IPR012795">
    <property type="entry name" value="tRNA_Ile_lys_synt_N"/>
</dbReference>
<dbReference type="AlphaFoldDB" id="A0A9X1PHY8"/>
<proteinExistence type="inferred from homology"/>
<dbReference type="CDD" id="cd01992">
    <property type="entry name" value="TilS_N"/>
    <property type="match status" value="1"/>
</dbReference>
<dbReference type="EC" id="6.3.4.19" evidence="8"/>
<evidence type="ECO:0000259" key="9">
    <source>
        <dbReference type="SMART" id="SM00977"/>
    </source>
</evidence>
<accession>A0A9X1PHY8</accession>
<evidence type="ECO:0000313" key="10">
    <source>
        <dbReference type="EMBL" id="MCF0060665.1"/>
    </source>
</evidence>
<comment type="caution">
    <text evidence="10">The sequence shown here is derived from an EMBL/GenBank/DDBJ whole genome shotgun (WGS) entry which is preliminary data.</text>
</comment>
<evidence type="ECO:0000256" key="5">
    <source>
        <dbReference type="ARBA" id="ARBA00022741"/>
    </source>
</evidence>
<name>A0A9X1PHY8_9BACT</name>
<keyword evidence="3 8" id="KW-0436">Ligase</keyword>
<comment type="function">
    <text evidence="8">Ligates lysine onto the cytidine present at position 34 of the AUA codon-specific tRNA(Ile) that contains the anticodon CAU, in an ATP-dependent manner. Cytidine is converted to lysidine, thus changing the amino acid specificity of the tRNA from methionine to isoleucine.</text>
</comment>
<protein>
    <recommendedName>
        <fullName evidence="8">tRNA(Ile)-lysidine synthase</fullName>
        <ecNumber evidence="8">6.3.4.19</ecNumber>
    </recommendedName>
    <alternativeName>
        <fullName evidence="8">tRNA(Ile)-2-lysyl-cytidine synthase</fullName>
    </alternativeName>
    <alternativeName>
        <fullName evidence="8">tRNA(Ile)-lysidine synthetase</fullName>
    </alternativeName>
</protein>
<gene>
    <name evidence="8 10" type="primary">tilS</name>
    <name evidence="10" type="ORF">LXM26_04120</name>
</gene>
<comment type="subcellular location">
    <subcellularLocation>
        <location evidence="1 8">Cytoplasm</location>
    </subcellularLocation>
</comment>
<organism evidence="10 11">
    <name type="scientific">Dyadobacter chenwenxiniae</name>
    <dbReference type="NCBI Taxonomy" id="2906456"/>
    <lineage>
        <taxon>Bacteria</taxon>
        <taxon>Pseudomonadati</taxon>
        <taxon>Bacteroidota</taxon>
        <taxon>Cytophagia</taxon>
        <taxon>Cytophagales</taxon>
        <taxon>Spirosomataceae</taxon>
        <taxon>Dyadobacter</taxon>
    </lineage>
</organism>
<dbReference type="Pfam" id="PF01171">
    <property type="entry name" value="ATP_bind_3"/>
    <property type="match status" value="1"/>
</dbReference>
<reference evidence="10" key="1">
    <citation type="submission" date="2021-12" db="EMBL/GenBank/DDBJ databases">
        <title>Novel species in genus Dyadobacter.</title>
        <authorList>
            <person name="Ma C."/>
        </authorList>
    </citation>
    <scope>NUCLEOTIDE SEQUENCE</scope>
    <source>
        <strain evidence="10">LJ419</strain>
    </source>
</reference>
<evidence type="ECO:0000256" key="6">
    <source>
        <dbReference type="ARBA" id="ARBA00022840"/>
    </source>
</evidence>
<comment type="catalytic activity">
    <reaction evidence="7 8">
        <text>cytidine(34) in tRNA(Ile2) + L-lysine + ATP = lysidine(34) in tRNA(Ile2) + AMP + diphosphate + H(+)</text>
        <dbReference type="Rhea" id="RHEA:43744"/>
        <dbReference type="Rhea" id="RHEA-COMP:10625"/>
        <dbReference type="Rhea" id="RHEA-COMP:10670"/>
        <dbReference type="ChEBI" id="CHEBI:15378"/>
        <dbReference type="ChEBI" id="CHEBI:30616"/>
        <dbReference type="ChEBI" id="CHEBI:32551"/>
        <dbReference type="ChEBI" id="CHEBI:33019"/>
        <dbReference type="ChEBI" id="CHEBI:82748"/>
        <dbReference type="ChEBI" id="CHEBI:83665"/>
        <dbReference type="ChEBI" id="CHEBI:456215"/>
        <dbReference type="EC" id="6.3.4.19"/>
    </reaction>
</comment>
<dbReference type="EMBL" id="JAJTTC010000001">
    <property type="protein sequence ID" value="MCF0060665.1"/>
    <property type="molecule type" value="Genomic_DNA"/>
</dbReference>
<dbReference type="GO" id="GO:0006400">
    <property type="term" value="P:tRNA modification"/>
    <property type="evidence" value="ECO:0007669"/>
    <property type="project" value="UniProtKB-UniRule"/>
</dbReference>
<dbReference type="SMART" id="SM00977">
    <property type="entry name" value="TilS_C"/>
    <property type="match status" value="1"/>
</dbReference>
<evidence type="ECO:0000256" key="3">
    <source>
        <dbReference type="ARBA" id="ARBA00022598"/>
    </source>
</evidence>